<dbReference type="Pfam" id="PF25105">
    <property type="entry name" value="DUF7813"/>
    <property type="match status" value="1"/>
</dbReference>
<dbReference type="PANTHER" id="PTHR36353">
    <property type="entry name" value="TRANSMEMBRANE PROTEIN"/>
    <property type="match status" value="1"/>
</dbReference>
<sequence length="229" mass="25628">MTDHLPRLRRLRSTAQIFREAASSFNSNLFTFLLLSLLLLSFRLVLENGTHLVTSIIDHDPSLNALLSRLDPPDSRSPAGSSQDSSTSTRRRRRRPFLHLTRVGTLDEDFFSGDGDEDRSLFGANKNFSPNRSFVMFNDFDSVLGFSDSVVDSGVSVSEVVRPGVAFRLRAEIASLAVDNDSAEDQEEEYRDGNGQPDVDRVVDLQFVVKGLELDHRETAALFFLLLMT</sequence>
<gene>
    <name evidence="3" type="primary">LOC111013548</name>
</gene>
<protein>
    <submittedName>
        <fullName evidence="3">Uncharacterized protein LOC111013548</fullName>
    </submittedName>
</protein>
<dbReference type="KEGG" id="mcha:111013548"/>
<dbReference type="PANTHER" id="PTHR36353:SF1">
    <property type="entry name" value="TRANSMEMBRANE PROTEIN"/>
    <property type="match status" value="1"/>
</dbReference>
<evidence type="ECO:0000313" key="2">
    <source>
        <dbReference type="Proteomes" id="UP000504603"/>
    </source>
</evidence>
<dbReference type="InterPro" id="IPR056715">
    <property type="entry name" value="DUF7813"/>
</dbReference>
<evidence type="ECO:0000256" key="1">
    <source>
        <dbReference type="SAM" id="MobiDB-lite"/>
    </source>
</evidence>
<organism evidence="2 3">
    <name type="scientific">Momordica charantia</name>
    <name type="common">Bitter gourd</name>
    <name type="synonym">Balsam pear</name>
    <dbReference type="NCBI Taxonomy" id="3673"/>
    <lineage>
        <taxon>Eukaryota</taxon>
        <taxon>Viridiplantae</taxon>
        <taxon>Streptophyta</taxon>
        <taxon>Embryophyta</taxon>
        <taxon>Tracheophyta</taxon>
        <taxon>Spermatophyta</taxon>
        <taxon>Magnoliopsida</taxon>
        <taxon>eudicotyledons</taxon>
        <taxon>Gunneridae</taxon>
        <taxon>Pentapetalae</taxon>
        <taxon>rosids</taxon>
        <taxon>fabids</taxon>
        <taxon>Cucurbitales</taxon>
        <taxon>Cucurbitaceae</taxon>
        <taxon>Momordiceae</taxon>
        <taxon>Momordica</taxon>
    </lineage>
</organism>
<evidence type="ECO:0000313" key="3">
    <source>
        <dbReference type="RefSeq" id="XP_022143705.1"/>
    </source>
</evidence>
<accession>A0A6J1CPI7</accession>
<dbReference type="OrthoDB" id="1718022at2759"/>
<dbReference type="Proteomes" id="UP000504603">
    <property type="component" value="Unplaced"/>
</dbReference>
<dbReference type="GeneID" id="111013548"/>
<keyword evidence="2" id="KW-1185">Reference proteome</keyword>
<proteinExistence type="predicted"/>
<dbReference type="RefSeq" id="XP_022143705.1">
    <property type="nucleotide sequence ID" value="XM_022288013.1"/>
</dbReference>
<reference evidence="3" key="1">
    <citation type="submission" date="2025-08" db="UniProtKB">
        <authorList>
            <consortium name="RefSeq"/>
        </authorList>
    </citation>
    <scope>IDENTIFICATION</scope>
    <source>
        <strain evidence="3">OHB3-1</strain>
    </source>
</reference>
<feature type="region of interest" description="Disordered" evidence="1">
    <location>
        <begin position="68"/>
        <end position="92"/>
    </location>
</feature>
<name>A0A6J1CPI7_MOMCH</name>
<dbReference type="AlphaFoldDB" id="A0A6J1CPI7"/>